<keyword evidence="7" id="KW-1185">Reference proteome</keyword>
<keyword evidence="3" id="KW-0732">Signal</keyword>
<organism evidence="6 7">
    <name type="scientific">Rhizodiscina lignyota</name>
    <dbReference type="NCBI Taxonomy" id="1504668"/>
    <lineage>
        <taxon>Eukaryota</taxon>
        <taxon>Fungi</taxon>
        <taxon>Dikarya</taxon>
        <taxon>Ascomycota</taxon>
        <taxon>Pezizomycotina</taxon>
        <taxon>Dothideomycetes</taxon>
        <taxon>Pleosporomycetidae</taxon>
        <taxon>Aulographales</taxon>
        <taxon>Rhizodiscinaceae</taxon>
        <taxon>Rhizodiscina</taxon>
    </lineage>
</organism>
<evidence type="ECO:0000313" key="7">
    <source>
        <dbReference type="Proteomes" id="UP000799772"/>
    </source>
</evidence>
<feature type="compositionally biased region" description="Low complexity" evidence="1">
    <location>
        <begin position="226"/>
        <end position="238"/>
    </location>
</feature>
<dbReference type="InterPro" id="IPR024382">
    <property type="entry name" value="Vps3844_C"/>
</dbReference>
<dbReference type="Proteomes" id="UP000799772">
    <property type="component" value="Unassembled WGS sequence"/>
</dbReference>
<dbReference type="EMBL" id="ML978129">
    <property type="protein sequence ID" value="KAF2096670.1"/>
    <property type="molecule type" value="Genomic_DNA"/>
</dbReference>
<feature type="signal peptide" evidence="3">
    <location>
        <begin position="1"/>
        <end position="20"/>
    </location>
</feature>
<evidence type="ECO:0000259" key="5">
    <source>
        <dbReference type="Pfam" id="PF21656"/>
    </source>
</evidence>
<keyword evidence="2" id="KW-1133">Transmembrane helix</keyword>
<dbReference type="InterPro" id="IPR053065">
    <property type="entry name" value="Archenteron_Induction-Rel"/>
</dbReference>
<evidence type="ECO:0000256" key="3">
    <source>
        <dbReference type="SAM" id="SignalP"/>
    </source>
</evidence>
<feature type="region of interest" description="Disordered" evidence="1">
    <location>
        <begin position="226"/>
        <end position="287"/>
    </location>
</feature>
<evidence type="ECO:0008006" key="8">
    <source>
        <dbReference type="Google" id="ProtNLM"/>
    </source>
</evidence>
<dbReference type="PANTHER" id="PTHR36853">
    <property type="entry name" value="EXPRESSED PROTEIN"/>
    <property type="match status" value="1"/>
</dbReference>
<evidence type="ECO:0000259" key="4">
    <source>
        <dbReference type="Pfam" id="PF12955"/>
    </source>
</evidence>
<dbReference type="GO" id="GO:0005783">
    <property type="term" value="C:endoplasmic reticulum"/>
    <property type="evidence" value="ECO:0007669"/>
    <property type="project" value="TreeGrafter"/>
</dbReference>
<feature type="domain" description="Vacuolar sorting protein Vps3844 N-terminal" evidence="5">
    <location>
        <begin position="47"/>
        <end position="140"/>
    </location>
</feature>
<dbReference type="Pfam" id="PF21656">
    <property type="entry name" value="DUF6859"/>
    <property type="match status" value="1"/>
</dbReference>
<name>A0A9P4M4D0_9PEZI</name>
<dbReference type="AlphaFoldDB" id="A0A9P4M4D0"/>
<evidence type="ECO:0000256" key="2">
    <source>
        <dbReference type="SAM" id="Phobius"/>
    </source>
</evidence>
<keyword evidence="2" id="KW-0812">Transmembrane</keyword>
<sequence>MRWSASFSFLLLLRVWSATAESLKEPIVFLYDPDTQSSSIDATSAPVTPETARLIFADRIGLSQLYDLSNTDDAAINQINQYGGDQHVFGFQRPQWGQSKSLIIIDGVRERPENMETLRTFTMTETPSTEQTLELFRRLDWEAQELLSPSPYHDKTPSTASQRIEKSLIDFIDDYGGCGYGGSRAFGEISITRLQCDMDSSRTQSALKLFYKIASEEQMKLTILMTPTSPSNPSKPSTMPFGPVRDVQIPELPNRKLHRRDEAILSEPVPTPSSKQASTPAAKSPPQILASSPAYPFVAQCYASAADCAKGTGNCTGHGECVLKSKTKTEGGSDECYVCSCNKPVVIKNEDGTTKTTHFGGSACQKVDISAPFWILTLTAGSLLALVGFGVSMLYAMGSAELPSVIGAGVSGPRAK</sequence>
<feature type="transmembrane region" description="Helical" evidence="2">
    <location>
        <begin position="373"/>
        <end position="396"/>
    </location>
</feature>
<feature type="chain" id="PRO_5040467035" description="DUF3844 domain-containing protein" evidence="3">
    <location>
        <begin position="21"/>
        <end position="416"/>
    </location>
</feature>
<evidence type="ECO:0000256" key="1">
    <source>
        <dbReference type="SAM" id="MobiDB-lite"/>
    </source>
</evidence>
<keyword evidence="2" id="KW-0472">Membrane</keyword>
<dbReference type="InterPro" id="IPR049205">
    <property type="entry name" value="Vps3844_N"/>
</dbReference>
<dbReference type="PANTHER" id="PTHR36853:SF1">
    <property type="entry name" value="DUF3844 DOMAIN-CONTAINING PROTEIN"/>
    <property type="match status" value="1"/>
</dbReference>
<proteinExistence type="predicted"/>
<feature type="domain" description="Vacuolar sorting protein Vps3844 C-terminal" evidence="4">
    <location>
        <begin position="301"/>
        <end position="408"/>
    </location>
</feature>
<gene>
    <name evidence="6" type="ORF">NA57DRAFT_58570</name>
</gene>
<reference evidence="6" key="1">
    <citation type="journal article" date="2020" name="Stud. Mycol.">
        <title>101 Dothideomycetes genomes: a test case for predicting lifestyles and emergence of pathogens.</title>
        <authorList>
            <person name="Haridas S."/>
            <person name="Albert R."/>
            <person name="Binder M."/>
            <person name="Bloem J."/>
            <person name="Labutti K."/>
            <person name="Salamov A."/>
            <person name="Andreopoulos B."/>
            <person name="Baker S."/>
            <person name="Barry K."/>
            <person name="Bills G."/>
            <person name="Bluhm B."/>
            <person name="Cannon C."/>
            <person name="Castanera R."/>
            <person name="Culley D."/>
            <person name="Daum C."/>
            <person name="Ezra D."/>
            <person name="Gonzalez J."/>
            <person name="Henrissat B."/>
            <person name="Kuo A."/>
            <person name="Liang C."/>
            <person name="Lipzen A."/>
            <person name="Lutzoni F."/>
            <person name="Magnuson J."/>
            <person name="Mondo S."/>
            <person name="Nolan M."/>
            <person name="Ohm R."/>
            <person name="Pangilinan J."/>
            <person name="Park H.-J."/>
            <person name="Ramirez L."/>
            <person name="Alfaro M."/>
            <person name="Sun H."/>
            <person name="Tritt A."/>
            <person name="Yoshinaga Y."/>
            <person name="Zwiers L.-H."/>
            <person name="Turgeon B."/>
            <person name="Goodwin S."/>
            <person name="Spatafora J."/>
            <person name="Crous P."/>
            <person name="Grigoriev I."/>
        </authorList>
    </citation>
    <scope>NUCLEOTIDE SEQUENCE</scope>
    <source>
        <strain evidence="6">CBS 133067</strain>
    </source>
</reference>
<feature type="compositionally biased region" description="Polar residues" evidence="1">
    <location>
        <begin position="272"/>
        <end position="281"/>
    </location>
</feature>
<dbReference type="Pfam" id="PF12955">
    <property type="entry name" value="Vps3844_C"/>
    <property type="match status" value="1"/>
</dbReference>
<evidence type="ECO:0000313" key="6">
    <source>
        <dbReference type="EMBL" id="KAF2096670.1"/>
    </source>
</evidence>
<accession>A0A9P4M4D0</accession>
<dbReference type="OrthoDB" id="5583277at2759"/>
<comment type="caution">
    <text evidence="6">The sequence shown here is derived from an EMBL/GenBank/DDBJ whole genome shotgun (WGS) entry which is preliminary data.</text>
</comment>
<protein>
    <recommendedName>
        <fullName evidence="8">DUF3844 domain-containing protein</fullName>
    </recommendedName>
</protein>